<dbReference type="InterPro" id="IPR012910">
    <property type="entry name" value="Plug_dom"/>
</dbReference>
<dbReference type="InterPro" id="IPR036942">
    <property type="entry name" value="Beta-barrel_TonB_sf"/>
</dbReference>
<dbReference type="InterPro" id="IPR008969">
    <property type="entry name" value="CarboxyPept-like_regulatory"/>
</dbReference>
<dbReference type="Gene3D" id="2.60.40.1120">
    <property type="entry name" value="Carboxypeptidase-like, regulatory domain"/>
    <property type="match status" value="1"/>
</dbReference>
<evidence type="ECO:0000256" key="3">
    <source>
        <dbReference type="ARBA" id="ARBA00022452"/>
    </source>
</evidence>
<dbReference type="InterPro" id="IPR000531">
    <property type="entry name" value="Beta-barrel_TonB"/>
</dbReference>
<organism evidence="12">
    <name type="scientific">Bacteroides ovatus</name>
    <dbReference type="NCBI Taxonomy" id="28116"/>
    <lineage>
        <taxon>Bacteria</taxon>
        <taxon>Pseudomonadati</taxon>
        <taxon>Bacteroidota</taxon>
        <taxon>Bacteroidia</taxon>
        <taxon>Bacteroidales</taxon>
        <taxon>Bacteroidaceae</taxon>
        <taxon>Bacteroides</taxon>
    </lineage>
</organism>
<dbReference type="GO" id="GO:0009279">
    <property type="term" value="C:cell outer membrane"/>
    <property type="evidence" value="ECO:0007669"/>
    <property type="project" value="UniProtKB-SubCell"/>
</dbReference>
<evidence type="ECO:0000313" key="12">
    <source>
        <dbReference type="EMBL" id="KAA3959631.1"/>
    </source>
</evidence>
<keyword evidence="3 10" id="KW-1134">Transmembrane beta strand</keyword>
<keyword evidence="5" id="KW-0732">Signal</keyword>
<keyword evidence="2 10" id="KW-0813">Transport</keyword>
<evidence type="ECO:0000256" key="9">
    <source>
        <dbReference type="ARBA" id="ARBA00023237"/>
    </source>
</evidence>
<gene>
    <name evidence="12" type="ORF">F3D74_12855</name>
</gene>
<dbReference type="EMBL" id="VWKV01000017">
    <property type="protein sequence ID" value="KAA3959631.1"/>
    <property type="molecule type" value="Genomic_DNA"/>
</dbReference>
<dbReference type="SUPFAM" id="SSF49464">
    <property type="entry name" value="Carboxypeptidase regulatory domain-like"/>
    <property type="match status" value="1"/>
</dbReference>
<keyword evidence="8" id="KW-0675">Receptor</keyword>
<dbReference type="SUPFAM" id="SSF56935">
    <property type="entry name" value="Porins"/>
    <property type="match status" value="1"/>
</dbReference>
<keyword evidence="6 11" id="KW-0798">TonB box</keyword>
<dbReference type="PROSITE" id="PS52016">
    <property type="entry name" value="TONB_DEPENDENT_REC_3"/>
    <property type="match status" value="1"/>
</dbReference>
<evidence type="ECO:0000256" key="1">
    <source>
        <dbReference type="ARBA" id="ARBA00004571"/>
    </source>
</evidence>
<dbReference type="GO" id="GO:0044718">
    <property type="term" value="P:siderophore transmembrane transport"/>
    <property type="evidence" value="ECO:0007669"/>
    <property type="project" value="TreeGrafter"/>
</dbReference>
<dbReference type="AlphaFoldDB" id="A0A641Q8E7"/>
<dbReference type="InterPro" id="IPR023996">
    <property type="entry name" value="TonB-dep_OMP_SusC/RagA"/>
</dbReference>
<evidence type="ECO:0000256" key="2">
    <source>
        <dbReference type="ARBA" id="ARBA00022448"/>
    </source>
</evidence>
<sequence>MFLMTFLFIGIGLVTAQTSRVTGLVTSEEDGQPVVGASILVNGTTLGTITDIDGKFTITNVPSSAKTLRVSYVGMISQDVSIKPGVIKVVLKSDAKALDEVVVTAMGISREKKALGYAVQDVKSDQLTQAANSNLAGALQGKVSGLDVKPSSGMPGASSQITIRGARSFSGDNTPLYVIDGMPVTSTPDVSTDIQNNGSVSGADFANRAVDIDPNDIESINILKGQAASALYGIRASNGVIIITTKSGKGLEKGKPQVSFSSNVSFDVVGRLPEFQKTYAQGSGGVFSTTSGTSWGPKISELPNDATYGGNTDNEYTQKFGKQQGKYYVPQRAAAGLDPWATPQAYDNAKDFFDTGITWSNSLNVAQMLDKSSYSISLGNTHQDGIISSTGMDRYNVKVSADTKLTNNWSSGFTANYITTSIDKAVTSGNGLLRTVYAAPPSYDLAGIPSHVDGNPYTQNSFRGSFDNAYWAMENNKFTEDTNRFFGNVYASYQTDFGTTNHKLNAKYMVGVDAYTTHYVDSYGYGSNTGGGRGQIENYGWTNATYNSLLTINYDWRINEDWGLNAVLGNEIIQSNRKKYYEYGTNYNFPGWNHINNATTQQTEEETWKNRTVGFFGNVSASYKNMLYLTLTGRQDYVSNMPRNNRSFFYPSISAGFILTELDALKNNVINHAKLRVSYAEVGQAGDFLENYYSTPTYGGGFYTLTPIMYPMKGTTAYTPYYTIFDPKLKPQNTRSYEVGADVNFLDNLITFSYTYSRQNVKDQIFEVPLASSTGASKLLTNGGKIHTNTHEFTLGFNPIRTKNINWDFAFNWTKIDNYVDELAPGVENISLGGYVTPQVRASAGEKFPVIYGVGFKRDENGNRLVDENGLPIAGEAQVIGKVSPDFLMGFNTTLRLWKCTISAVLDWKQGGQMYSRTTGLADYYGVSKRTENREGTIIFDGYKTDGTKNDIAITGANAQQVFYSRLNDIDESSVYDNSFIKLREVAVNYKILQKRSIELSVNAFARNILIWAQLPDLDPEASQGNNNMAGAFEDYSMPQTASFGFGFNIKF</sequence>
<dbReference type="NCBIfam" id="TIGR04057">
    <property type="entry name" value="SusC_RagA_signa"/>
    <property type="match status" value="1"/>
</dbReference>
<reference evidence="12" key="1">
    <citation type="journal article" date="2019" name="Nat. Med.">
        <title>A library of human gut bacterial isolates paired with longitudinal multiomics data enables mechanistic microbiome research.</title>
        <authorList>
            <person name="Poyet M."/>
            <person name="Groussin M."/>
            <person name="Gibbons S.M."/>
            <person name="Avila-Pacheco J."/>
            <person name="Jiang X."/>
            <person name="Kearney S.M."/>
            <person name="Perrotta A.R."/>
            <person name="Berdy B."/>
            <person name="Zhao S."/>
            <person name="Lieberman T.D."/>
            <person name="Swanson P.K."/>
            <person name="Smith M."/>
            <person name="Roesemann S."/>
            <person name="Alexander J.E."/>
            <person name="Rich S.A."/>
            <person name="Livny J."/>
            <person name="Vlamakis H."/>
            <person name="Clish C."/>
            <person name="Bullock K."/>
            <person name="Deik A."/>
            <person name="Scott J."/>
            <person name="Pierce K.A."/>
            <person name="Xavier R.J."/>
            <person name="Alm E.J."/>
        </authorList>
    </citation>
    <scope>NUCLEOTIDE SEQUENCE</scope>
    <source>
        <strain evidence="12">BIOML-A154</strain>
    </source>
</reference>
<dbReference type="Gene3D" id="2.40.170.20">
    <property type="entry name" value="TonB-dependent receptor, beta-barrel domain"/>
    <property type="match status" value="1"/>
</dbReference>
<keyword evidence="9 10" id="KW-0998">Cell outer membrane</keyword>
<dbReference type="FunFam" id="2.170.130.10:FF:000023">
    <property type="entry name" value="SusC/RagA family TonB-linked outer membrane protein"/>
    <property type="match status" value="1"/>
</dbReference>
<dbReference type="InterPro" id="IPR023997">
    <property type="entry name" value="TonB-dep_OMP_SusC/RagA_CS"/>
</dbReference>
<comment type="subcellular location">
    <subcellularLocation>
        <location evidence="1 10">Cell outer membrane</location>
        <topology evidence="1 10">Multi-pass membrane protein</topology>
    </subcellularLocation>
</comment>
<dbReference type="InterPro" id="IPR037066">
    <property type="entry name" value="Plug_dom_sf"/>
</dbReference>
<evidence type="ECO:0000256" key="10">
    <source>
        <dbReference type="PROSITE-ProRule" id="PRU01360"/>
    </source>
</evidence>
<proteinExistence type="inferred from homology"/>
<evidence type="ECO:0000256" key="11">
    <source>
        <dbReference type="RuleBase" id="RU003357"/>
    </source>
</evidence>
<evidence type="ECO:0000256" key="4">
    <source>
        <dbReference type="ARBA" id="ARBA00022692"/>
    </source>
</evidence>
<dbReference type="Gene3D" id="2.170.130.10">
    <property type="entry name" value="TonB-dependent receptor, plug domain"/>
    <property type="match status" value="1"/>
</dbReference>
<keyword evidence="7 10" id="KW-0472">Membrane</keyword>
<dbReference type="InterPro" id="IPR039426">
    <property type="entry name" value="TonB-dep_rcpt-like"/>
</dbReference>
<dbReference type="GO" id="GO:0015344">
    <property type="term" value="F:siderophore uptake transmembrane transporter activity"/>
    <property type="evidence" value="ECO:0007669"/>
    <property type="project" value="TreeGrafter"/>
</dbReference>
<keyword evidence="4 10" id="KW-0812">Transmembrane</keyword>
<evidence type="ECO:0000256" key="5">
    <source>
        <dbReference type="ARBA" id="ARBA00022729"/>
    </source>
</evidence>
<dbReference type="NCBIfam" id="TIGR04056">
    <property type="entry name" value="OMP_RagA_SusC"/>
    <property type="match status" value="1"/>
</dbReference>
<dbReference type="Pfam" id="PF07715">
    <property type="entry name" value="Plug"/>
    <property type="match status" value="1"/>
</dbReference>
<accession>A0A641Q8E7</accession>
<name>A0A641Q8E7_BACOV</name>
<dbReference type="Pfam" id="PF00593">
    <property type="entry name" value="TonB_dep_Rec_b-barrel"/>
    <property type="match status" value="1"/>
</dbReference>
<evidence type="ECO:0000256" key="6">
    <source>
        <dbReference type="ARBA" id="ARBA00023077"/>
    </source>
</evidence>
<dbReference type="PANTHER" id="PTHR30069:SF29">
    <property type="entry name" value="HEMOGLOBIN AND HEMOGLOBIN-HAPTOGLOBIN-BINDING PROTEIN 1-RELATED"/>
    <property type="match status" value="1"/>
</dbReference>
<dbReference type="PANTHER" id="PTHR30069">
    <property type="entry name" value="TONB-DEPENDENT OUTER MEMBRANE RECEPTOR"/>
    <property type="match status" value="1"/>
</dbReference>
<comment type="caution">
    <text evidence="12">The sequence shown here is derived from an EMBL/GenBank/DDBJ whole genome shotgun (WGS) entry which is preliminary data.</text>
</comment>
<dbReference type="Pfam" id="PF13715">
    <property type="entry name" value="CarbopepD_reg_2"/>
    <property type="match status" value="1"/>
</dbReference>
<evidence type="ECO:0000256" key="8">
    <source>
        <dbReference type="ARBA" id="ARBA00023170"/>
    </source>
</evidence>
<protein>
    <submittedName>
        <fullName evidence="12">SusC/RagA family TonB-linked outer membrane protein</fullName>
    </submittedName>
</protein>
<comment type="similarity">
    <text evidence="10 11">Belongs to the TonB-dependent receptor family.</text>
</comment>
<evidence type="ECO:0000256" key="7">
    <source>
        <dbReference type="ARBA" id="ARBA00023136"/>
    </source>
</evidence>